<dbReference type="PANTHER" id="PTHR37042">
    <property type="entry name" value="OUTER MEMBRANE PROTEIN RV1973"/>
    <property type="match status" value="1"/>
</dbReference>
<comment type="subcellular location">
    <subcellularLocation>
        <location evidence="1">Membrane</location>
    </subcellularLocation>
</comment>
<keyword evidence="5" id="KW-1185">Reference proteome</keyword>
<dbReference type="PANTHER" id="PTHR37042:SF4">
    <property type="entry name" value="OUTER MEMBRANE PROTEIN RV1973"/>
    <property type="match status" value="1"/>
</dbReference>
<keyword evidence="3" id="KW-1133">Transmembrane helix</keyword>
<evidence type="ECO:0008006" key="6">
    <source>
        <dbReference type="Google" id="ProtNLM"/>
    </source>
</evidence>
<dbReference type="HOGENOM" id="CLU_072301_0_0_11"/>
<dbReference type="AlphaFoldDB" id="D5PEH1"/>
<evidence type="ECO:0000256" key="3">
    <source>
        <dbReference type="SAM" id="Phobius"/>
    </source>
</evidence>
<dbReference type="GO" id="GO:0016020">
    <property type="term" value="C:membrane"/>
    <property type="evidence" value="ECO:0007669"/>
    <property type="project" value="UniProtKB-SubCell"/>
</dbReference>
<name>D5PEH1_9MYCO</name>
<dbReference type="eggNOG" id="ENOG50343EN">
    <property type="taxonomic scope" value="Bacteria"/>
</dbReference>
<reference evidence="4 5" key="1">
    <citation type="submission" date="2010-04" db="EMBL/GenBank/DDBJ databases">
        <authorList>
            <person name="Muzny D."/>
            <person name="Qin X."/>
            <person name="Deng J."/>
            <person name="Jiang H."/>
            <person name="Liu Y."/>
            <person name="Qu J."/>
            <person name="Song X.-Z."/>
            <person name="Zhang L."/>
            <person name="Thornton R."/>
            <person name="Coyle M."/>
            <person name="Francisco L."/>
            <person name="Jackson L."/>
            <person name="Javaid M."/>
            <person name="Korchina V."/>
            <person name="Kovar C."/>
            <person name="Mata R."/>
            <person name="Mathew T."/>
            <person name="Ngo R."/>
            <person name="Nguyen L."/>
            <person name="Nguyen N."/>
            <person name="Okwuonu G."/>
            <person name="Ongeri F."/>
            <person name="Pham C."/>
            <person name="Simmons D."/>
            <person name="Wilczek-Boney K."/>
            <person name="Hale W."/>
            <person name="Jakkamsetti A."/>
            <person name="Pham P."/>
            <person name="Ruth R."/>
            <person name="San Lucas F."/>
            <person name="Warren J."/>
            <person name="Zhang J."/>
            <person name="Zhao Z."/>
            <person name="Zhou C."/>
            <person name="Zhu D."/>
            <person name="Lee S."/>
            <person name="Bess C."/>
            <person name="Blankenburg K."/>
            <person name="Forbes L."/>
            <person name="Fu Q."/>
            <person name="Gubbala S."/>
            <person name="Hirani K."/>
            <person name="Jayaseelan J.C."/>
            <person name="Lara F."/>
            <person name="Munidasa M."/>
            <person name="Palculict T."/>
            <person name="Patil S."/>
            <person name="Pu L.-L."/>
            <person name="Saada N."/>
            <person name="Tang L."/>
            <person name="Weissenberger G."/>
            <person name="Zhu Y."/>
            <person name="Hemphill L."/>
            <person name="Shang Y."/>
            <person name="Youmans B."/>
            <person name="Ayvaz T."/>
            <person name="Ross M."/>
            <person name="Santibanez J."/>
            <person name="Aqrawi P."/>
            <person name="Gross S."/>
            <person name="Joshi V."/>
            <person name="Fowler G."/>
            <person name="Nazareth L."/>
            <person name="Reid J."/>
            <person name="Worley K."/>
            <person name="Petrosino J."/>
            <person name="Highlander S."/>
            <person name="Gibbs R."/>
        </authorList>
    </citation>
    <scope>NUCLEOTIDE SEQUENCE [LARGE SCALE GENOMIC DNA]</scope>
    <source>
        <strain evidence="4 5">ATCC BAA-614</strain>
    </source>
</reference>
<keyword evidence="3" id="KW-0812">Transmembrane</keyword>
<gene>
    <name evidence="4" type="ORF">HMPREF0591_4648</name>
</gene>
<comment type="caution">
    <text evidence="4">The sequence shown here is derived from an EMBL/GenBank/DDBJ whole genome shotgun (WGS) entry which is preliminary data.</text>
</comment>
<accession>D5PEH1</accession>
<evidence type="ECO:0000313" key="5">
    <source>
        <dbReference type="Proteomes" id="UP000003653"/>
    </source>
</evidence>
<evidence type="ECO:0000256" key="2">
    <source>
        <dbReference type="ARBA" id="ARBA00023136"/>
    </source>
</evidence>
<keyword evidence="2 3" id="KW-0472">Membrane</keyword>
<protein>
    <recommendedName>
        <fullName evidence="6">Mce-associated membrane protein</fullName>
    </recommendedName>
</protein>
<evidence type="ECO:0000313" key="4">
    <source>
        <dbReference type="EMBL" id="EFG75548.1"/>
    </source>
</evidence>
<dbReference type="EMBL" id="ADNV01000327">
    <property type="protein sequence ID" value="EFG75548.1"/>
    <property type="molecule type" value="Genomic_DNA"/>
</dbReference>
<dbReference type="Proteomes" id="UP000003653">
    <property type="component" value="Unassembled WGS sequence"/>
</dbReference>
<organism evidence="4 5">
    <name type="scientific">Mycobacterium parascrofulaceum ATCC BAA-614</name>
    <dbReference type="NCBI Taxonomy" id="525368"/>
    <lineage>
        <taxon>Bacteria</taxon>
        <taxon>Bacillati</taxon>
        <taxon>Actinomycetota</taxon>
        <taxon>Actinomycetes</taxon>
        <taxon>Mycobacteriales</taxon>
        <taxon>Mycobacteriaceae</taxon>
        <taxon>Mycobacterium</taxon>
        <taxon>Mycobacterium simiae complex</taxon>
    </lineage>
</organism>
<feature type="transmembrane region" description="Helical" evidence="3">
    <location>
        <begin position="44"/>
        <end position="65"/>
    </location>
</feature>
<sequence>MADGGDIEDAAVDGSLSEERSAAAGLPRSRLLPRRWLRRPGRMTLALGAAVVLMCIALGASGYVVQYHRTAVAQRQRAAEFVAAARQDVVFLMSIDAGRARDDVQRIIDDATGPLKAGLLLEAEDLVKAVEQSRVSTKVDVKAVAVESMTDDSATVLVAAKAEVVNPDKSKPPPRSWRVIATIQRDGDRFKLSRADLLP</sequence>
<proteinExistence type="predicted"/>
<evidence type="ECO:0000256" key="1">
    <source>
        <dbReference type="ARBA" id="ARBA00004370"/>
    </source>
</evidence>